<dbReference type="RefSeq" id="WP_154356792.1">
    <property type="nucleotide sequence ID" value="NZ_WKJL01000003.1"/>
</dbReference>
<feature type="transmembrane region" description="Helical" evidence="1">
    <location>
        <begin position="208"/>
        <end position="241"/>
    </location>
</feature>
<sequence>MTIENNERPKLPPRAAQVAASAVEAKDEFDPMATLRFPYLKHEESMLSADMRVPSSWQAHIRVAYTDTIRIPQLYIQVSNRPEQRLVRYNTATRPGGQEEKLEYITYRQVENLFSSSSFWYEEHMAVTVPPKMLADYLDKPLRIQISRPDSSVAFVVEVPSEYIAGVLYRLDPEEYEIDAAQVPPAHQSVTASPTEPVDIRWLKKAGWIGLAVGLVGAFVLGFGAGVTVGGFVAMIAAIVLHKSPKNTPPES</sequence>
<protein>
    <submittedName>
        <fullName evidence="2">Uncharacterized protein</fullName>
    </submittedName>
</protein>
<keyword evidence="1" id="KW-0472">Membrane</keyword>
<dbReference type="Proteomes" id="UP000439986">
    <property type="component" value="Unassembled WGS sequence"/>
</dbReference>
<name>A0A844D847_9BURK</name>
<dbReference type="EMBL" id="WKJL01000003">
    <property type="protein sequence ID" value="MRW83730.1"/>
    <property type="molecule type" value="Genomic_DNA"/>
</dbReference>
<evidence type="ECO:0000256" key="1">
    <source>
        <dbReference type="SAM" id="Phobius"/>
    </source>
</evidence>
<proteinExistence type="predicted"/>
<evidence type="ECO:0000313" key="3">
    <source>
        <dbReference type="Proteomes" id="UP000439986"/>
    </source>
</evidence>
<evidence type="ECO:0000313" key="2">
    <source>
        <dbReference type="EMBL" id="MRW83730.1"/>
    </source>
</evidence>
<organism evidence="2 3">
    <name type="scientific">Duganella aquatilis</name>
    <dbReference type="NCBI Taxonomy" id="2666082"/>
    <lineage>
        <taxon>Bacteria</taxon>
        <taxon>Pseudomonadati</taxon>
        <taxon>Pseudomonadota</taxon>
        <taxon>Betaproteobacteria</taxon>
        <taxon>Burkholderiales</taxon>
        <taxon>Oxalobacteraceae</taxon>
        <taxon>Telluria group</taxon>
        <taxon>Duganella</taxon>
    </lineage>
</organism>
<accession>A0A844D847</accession>
<reference evidence="2 3" key="1">
    <citation type="submission" date="2019-11" db="EMBL/GenBank/DDBJ databases">
        <title>Novel species isolated from a subtropical stream in China.</title>
        <authorList>
            <person name="Lu H."/>
        </authorList>
    </citation>
    <scope>NUCLEOTIDE SEQUENCE [LARGE SCALE GENOMIC DNA]</scope>
    <source>
        <strain evidence="2 3">FT26W</strain>
    </source>
</reference>
<gene>
    <name evidence="2" type="ORF">GJ698_06435</name>
</gene>
<keyword evidence="1" id="KW-0812">Transmembrane</keyword>
<keyword evidence="3" id="KW-1185">Reference proteome</keyword>
<comment type="caution">
    <text evidence="2">The sequence shown here is derived from an EMBL/GenBank/DDBJ whole genome shotgun (WGS) entry which is preliminary data.</text>
</comment>
<keyword evidence="1" id="KW-1133">Transmembrane helix</keyword>
<dbReference type="AlphaFoldDB" id="A0A844D847"/>